<comment type="cofactor">
    <cofactor evidence="4">
        <name>Mg(2+)</name>
        <dbReference type="ChEBI" id="CHEBI:18420"/>
    </cofactor>
</comment>
<dbReference type="InterPro" id="IPR015813">
    <property type="entry name" value="Pyrv/PenolPyrv_kinase-like_dom"/>
</dbReference>
<reference evidence="7" key="2">
    <citation type="submission" date="2022-09" db="EMBL/GenBank/DDBJ databases">
        <authorList>
            <person name="Sun Q."/>
            <person name="Ohkuma M."/>
        </authorList>
    </citation>
    <scope>NUCLEOTIDE SEQUENCE</scope>
    <source>
        <strain evidence="7">JCM 13583</strain>
    </source>
</reference>
<dbReference type="Proteomes" id="UP000632195">
    <property type="component" value="Unassembled WGS sequence"/>
</dbReference>
<dbReference type="InterPro" id="IPR007566">
    <property type="entry name" value="PEP_COase_arc-type"/>
</dbReference>
<accession>A0AA37BSK5</accession>
<dbReference type="AlphaFoldDB" id="A0AA37BSK5"/>
<keyword evidence="1 4" id="KW-0460">Magnesium</keyword>
<reference evidence="7" key="1">
    <citation type="journal article" date="2014" name="Int. J. Syst. Evol. Microbiol.">
        <title>Complete genome sequence of Corynebacterium casei LMG S-19264T (=DSM 44701T), isolated from a smear-ripened cheese.</title>
        <authorList>
            <consortium name="US DOE Joint Genome Institute (JGI-PGF)"/>
            <person name="Walter F."/>
            <person name="Albersmeier A."/>
            <person name="Kalinowski J."/>
            <person name="Ruckert C."/>
        </authorList>
    </citation>
    <scope>NUCLEOTIDE SEQUENCE</scope>
    <source>
        <strain evidence="7">JCM 13583</strain>
    </source>
</reference>
<dbReference type="EC" id="4.1.1.31" evidence="4 5"/>
<keyword evidence="2 4" id="KW-0456">Lyase</keyword>
<comment type="catalytic activity">
    <reaction evidence="4">
        <text>oxaloacetate + phosphate = phosphoenolpyruvate + hydrogencarbonate</text>
        <dbReference type="Rhea" id="RHEA:28370"/>
        <dbReference type="ChEBI" id="CHEBI:16452"/>
        <dbReference type="ChEBI" id="CHEBI:17544"/>
        <dbReference type="ChEBI" id="CHEBI:43474"/>
        <dbReference type="ChEBI" id="CHEBI:58702"/>
        <dbReference type="EC" id="4.1.1.31"/>
    </reaction>
</comment>
<dbReference type="PIRSF" id="PIRSF006677">
    <property type="entry name" value="UCP006677"/>
    <property type="match status" value="1"/>
</dbReference>
<evidence type="ECO:0000256" key="6">
    <source>
        <dbReference type="SAM" id="MobiDB-lite"/>
    </source>
</evidence>
<evidence type="ECO:0000256" key="1">
    <source>
        <dbReference type="ARBA" id="ARBA00022842"/>
    </source>
</evidence>
<dbReference type="SUPFAM" id="SSF51621">
    <property type="entry name" value="Phosphoenolpyruvate/pyruvate domain"/>
    <property type="match status" value="1"/>
</dbReference>
<evidence type="ECO:0000256" key="5">
    <source>
        <dbReference type="NCBIfam" id="TIGR02751"/>
    </source>
</evidence>
<feature type="region of interest" description="Disordered" evidence="6">
    <location>
        <begin position="1"/>
        <end position="20"/>
    </location>
</feature>
<dbReference type="GO" id="GO:0006107">
    <property type="term" value="P:oxaloacetate metabolic process"/>
    <property type="evidence" value="ECO:0007669"/>
    <property type="project" value="UniProtKB-UniRule"/>
</dbReference>
<organism evidence="7 8">
    <name type="scientific">Thermogymnomonas acidicola</name>
    <dbReference type="NCBI Taxonomy" id="399579"/>
    <lineage>
        <taxon>Archaea</taxon>
        <taxon>Methanobacteriati</taxon>
        <taxon>Thermoplasmatota</taxon>
        <taxon>Thermoplasmata</taxon>
        <taxon>Thermoplasmatales</taxon>
        <taxon>Thermogymnomonas</taxon>
    </lineage>
</organism>
<comment type="similarity">
    <text evidence="4">Belongs to the PEPCase type 2 family.</text>
</comment>
<sequence length="505" mass="57262">MHMVPRVMSTQHPDNASPPWWQADAVIQGDGEVEETFRSYSELGVDEAMWDAEGKDVDYHVVRKILSRYPDFFRERELGRDLFLTYRIPNASIEGPERKVVMETLESIPVSHDVASRFYERKVSPVFQVIIPFTTSSKDLISVLSYYRKVVVGKGRISLDSGMTVDEWIGDSEPKQIDIIPLIEDMPSVLKIREIVQEYVRFAYPKYMRVFIARSDPAMNYGFISATLLAKYAVHEIHRMSEGMGIPFYPILGAGTSVFRGRLVPGNEKRVMDEYRGYHTFTAQSAFRYDYGRDEARSAVESLMRNVVKEPMPVDAVQLRKVLEPYVARYQRMLESIAGLINVCARYIPPRRSRKLHIGLFGYSRNQGGIVLPRAITFVAALYSMGLPPEVFGISALQEMGDGDVDFIMSTYRGLREDLSAAAGLFNWDALDILGGSLKDEFRGMLLEDLRYLQDTLGIKPGPQDYATKKHALLSSLFLISMQSGHDDEARSAVLEMARARRTLG</sequence>
<evidence type="ECO:0000256" key="3">
    <source>
        <dbReference type="ARBA" id="ARBA00023300"/>
    </source>
</evidence>
<dbReference type="Pfam" id="PF14010">
    <property type="entry name" value="PEPcase_2"/>
    <property type="match status" value="1"/>
</dbReference>
<comment type="caution">
    <text evidence="7">The sequence shown here is derived from an EMBL/GenBank/DDBJ whole genome shotgun (WGS) entry which is preliminary data.</text>
</comment>
<evidence type="ECO:0000313" key="7">
    <source>
        <dbReference type="EMBL" id="GGM78857.1"/>
    </source>
</evidence>
<comment type="function">
    <text evidence="4">Catalyzes the irreversible beta-carboxylation of phosphoenolpyruvate (PEP) to form oxaloacetate (OAA), a four-carbon dicarboxylic acid source for the tricarboxylic acid cycle.</text>
</comment>
<dbReference type="HAMAP" id="MF_01904">
    <property type="entry name" value="PEPcase_type2"/>
    <property type="match status" value="1"/>
</dbReference>
<dbReference type="NCBIfam" id="TIGR02751">
    <property type="entry name" value="PEPCase_arch"/>
    <property type="match status" value="1"/>
</dbReference>
<evidence type="ECO:0000256" key="4">
    <source>
        <dbReference type="HAMAP-Rule" id="MF_01904"/>
    </source>
</evidence>
<comment type="subunit">
    <text evidence="4">Homotetramer.</text>
</comment>
<dbReference type="EMBL" id="BMNY01000003">
    <property type="protein sequence ID" value="GGM78857.1"/>
    <property type="molecule type" value="Genomic_DNA"/>
</dbReference>
<dbReference type="GO" id="GO:0006099">
    <property type="term" value="P:tricarboxylic acid cycle"/>
    <property type="evidence" value="ECO:0007669"/>
    <property type="project" value="InterPro"/>
</dbReference>
<dbReference type="GO" id="GO:0008964">
    <property type="term" value="F:phosphoenolpyruvate carboxylase activity"/>
    <property type="evidence" value="ECO:0007669"/>
    <property type="project" value="UniProtKB-UniRule"/>
</dbReference>
<dbReference type="GO" id="GO:0015977">
    <property type="term" value="P:carbon fixation"/>
    <property type="evidence" value="ECO:0007669"/>
    <property type="project" value="UniProtKB-UniRule"/>
</dbReference>
<protein>
    <recommendedName>
        <fullName evidence="4 5">Phosphoenolpyruvate carboxylase</fullName>
        <shortName evidence="4">PEPC</shortName>
        <shortName evidence="4">PEPCase</shortName>
        <ecNumber evidence="4 5">4.1.1.31</ecNumber>
    </recommendedName>
</protein>
<evidence type="ECO:0000256" key="2">
    <source>
        <dbReference type="ARBA" id="ARBA00023239"/>
    </source>
</evidence>
<dbReference type="GO" id="GO:0000287">
    <property type="term" value="F:magnesium ion binding"/>
    <property type="evidence" value="ECO:0007669"/>
    <property type="project" value="UniProtKB-UniRule"/>
</dbReference>
<dbReference type="RefSeq" id="WP_188681748.1">
    <property type="nucleotide sequence ID" value="NZ_BMNY01000003.1"/>
</dbReference>
<keyword evidence="8" id="KW-1185">Reference proteome</keyword>
<evidence type="ECO:0000313" key="8">
    <source>
        <dbReference type="Proteomes" id="UP000632195"/>
    </source>
</evidence>
<gene>
    <name evidence="4" type="primary">ppcA</name>
    <name evidence="7" type="ORF">GCM10007108_16290</name>
</gene>
<proteinExistence type="inferred from homology"/>
<name>A0AA37BSK5_9ARCH</name>
<keyword evidence="3 4" id="KW-0120">Carbon dioxide fixation</keyword>